<dbReference type="CTD" id="9817803"/>
<evidence type="ECO:0000256" key="1">
    <source>
        <dbReference type="SAM" id="MobiDB-lite"/>
    </source>
</evidence>
<name>A0A6A5HQ51_CAERE</name>
<dbReference type="AlphaFoldDB" id="A0A6A5HQ51"/>
<comment type="caution">
    <text evidence="2">The sequence shown here is derived from an EMBL/GenBank/DDBJ whole genome shotgun (WGS) entry which is preliminary data.</text>
</comment>
<feature type="region of interest" description="Disordered" evidence="1">
    <location>
        <begin position="421"/>
        <end position="491"/>
    </location>
</feature>
<evidence type="ECO:0000313" key="2">
    <source>
        <dbReference type="EMBL" id="KAF1769775.1"/>
    </source>
</evidence>
<dbReference type="KEGG" id="crq:GCK72_001592"/>
<dbReference type="RefSeq" id="XP_003114761.2">
    <property type="nucleotide sequence ID" value="XM_003114713.2"/>
</dbReference>
<accession>A0A6A5HQ51</accession>
<sequence length="491" mass="55027">MVFGEKKQGVISGSITWKNKEYIEIFDKDYKYIYGEVDDLFIAHGAWVEYNVVDAPADHPKNCFKEARNVDMEVKFSNAPTTDEFGKKKMDVRDFNKVDFFHYLPEEGLLTHKSTIRRNFNIGNYFNDYYGDVIMSKDSRNRLIQFSINKLDVMLNLIPSHCYTGSGPHWEVTHFINQGKPYSINGYLSILGLVLRGPGGVVRNRRDVIIPPDSLRLKDQKRNTQTTYDSSWEEYPNASREKEDFVGTTTQRGIGLHEESNSSRTLTPPYEAGGSRSLEPSTLGSTEYSQKTSSGFTHDIRDSEKTPTSPGLGDKSFGSFGVTSKATSSQMNHSPRPVETYPAGFGRSFGTQNSELFSSENRQLGFRASLGSFGASSGSFGSRNTRGLSLGSFRAPPAQSSVKFPTTPVFDEDYEVPELASEAPSFQSFEHINEEQKEKHIPESPVSKDDDNWGEVSDFRLGTRPPSSNRSHLLPPRAVKPGLSRFSNAHF</sequence>
<evidence type="ECO:0000313" key="3">
    <source>
        <dbReference type="Proteomes" id="UP000483820"/>
    </source>
</evidence>
<feature type="compositionally biased region" description="Polar residues" evidence="1">
    <location>
        <begin position="321"/>
        <end position="333"/>
    </location>
</feature>
<feature type="region of interest" description="Disordered" evidence="1">
    <location>
        <begin position="220"/>
        <end position="339"/>
    </location>
</feature>
<dbReference type="Proteomes" id="UP000483820">
    <property type="component" value="Chromosome I"/>
</dbReference>
<dbReference type="GeneID" id="9817803"/>
<reference evidence="2 3" key="1">
    <citation type="submission" date="2019-12" db="EMBL/GenBank/DDBJ databases">
        <title>Chromosome-level assembly of the Caenorhabditis remanei genome.</title>
        <authorList>
            <person name="Teterina A.A."/>
            <person name="Willis J.H."/>
            <person name="Phillips P.C."/>
        </authorList>
    </citation>
    <scope>NUCLEOTIDE SEQUENCE [LARGE SCALE GENOMIC DNA]</scope>
    <source>
        <strain evidence="2 3">PX506</strain>
        <tissue evidence="2">Whole organism</tissue>
    </source>
</reference>
<protein>
    <submittedName>
        <fullName evidence="2">Uncharacterized protein</fullName>
    </submittedName>
</protein>
<feature type="compositionally biased region" description="Basic and acidic residues" evidence="1">
    <location>
        <begin position="431"/>
        <end position="451"/>
    </location>
</feature>
<proteinExistence type="predicted"/>
<gene>
    <name evidence="2" type="ORF">GCK72_001592</name>
</gene>
<organism evidence="2 3">
    <name type="scientific">Caenorhabditis remanei</name>
    <name type="common">Caenorhabditis vulgaris</name>
    <dbReference type="NCBI Taxonomy" id="31234"/>
    <lineage>
        <taxon>Eukaryota</taxon>
        <taxon>Metazoa</taxon>
        <taxon>Ecdysozoa</taxon>
        <taxon>Nematoda</taxon>
        <taxon>Chromadorea</taxon>
        <taxon>Rhabditida</taxon>
        <taxon>Rhabditina</taxon>
        <taxon>Rhabditomorpha</taxon>
        <taxon>Rhabditoidea</taxon>
        <taxon>Rhabditidae</taxon>
        <taxon>Peloderinae</taxon>
        <taxon>Caenorhabditis</taxon>
    </lineage>
</organism>
<dbReference type="EMBL" id="WUAV01000001">
    <property type="protein sequence ID" value="KAF1769775.1"/>
    <property type="molecule type" value="Genomic_DNA"/>
</dbReference>
<feature type="compositionally biased region" description="Polar residues" evidence="1">
    <location>
        <begin position="278"/>
        <end position="296"/>
    </location>
</feature>